<evidence type="ECO:0000313" key="3">
    <source>
        <dbReference type="Proteomes" id="UP000589292"/>
    </source>
</evidence>
<evidence type="ECO:0000313" key="2">
    <source>
        <dbReference type="EMBL" id="MBA1373221.1"/>
    </source>
</evidence>
<feature type="region of interest" description="Disordered" evidence="1">
    <location>
        <begin position="1"/>
        <end position="20"/>
    </location>
</feature>
<evidence type="ECO:0000256" key="1">
    <source>
        <dbReference type="SAM" id="MobiDB-lite"/>
    </source>
</evidence>
<name>A0A7V8U733_9SPHN</name>
<comment type="caution">
    <text evidence="2">The sequence shown here is derived from an EMBL/GenBank/DDBJ whole genome shotgun (WGS) entry which is preliminary data.</text>
</comment>
<sequence length="63" mass="7362">MSTLNEHKKRMGRPPVDSEPVRLRMERADLDALDQWREAQPDLPARPEAARRLIRKALDQNSE</sequence>
<dbReference type="AlphaFoldDB" id="A0A7V8U733"/>
<dbReference type="Proteomes" id="UP000589292">
    <property type="component" value="Unassembled WGS sequence"/>
</dbReference>
<proteinExistence type="predicted"/>
<reference evidence="2 3" key="1">
    <citation type="journal article" date="1994" name="Int. J. Syst. Bacteriol.">
        <title>Phylogenetic positions of novel aerobic, bacteriochlorophyll a-containing bacteria and description of Roseococcus thiosulfatophilus gen. nov., sp. nov., Erythromicrobium ramosum gen. nov., sp. nov., and Erythrobacter litoralis sp. nov.</title>
        <authorList>
            <person name="Yurkov V."/>
            <person name="Stackebrandt E."/>
            <person name="Holmes A."/>
            <person name="Fuerst J.A."/>
            <person name="Hugenholtz P."/>
            <person name="Golecki J."/>
            <person name="Gad'on N."/>
            <person name="Gorlenko V.M."/>
            <person name="Kompantseva E.I."/>
            <person name="Drews G."/>
        </authorList>
    </citation>
    <scope>NUCLEOTIDE SEQUENCE [LARGE SCALE GENOMIC DNA]</scope>
    <source>
        <strain evidence="2 3">KR-99</strain>
    </source>
</reference>
<organism evidence="2 3">
    <name type="scientific">Sphingomonas ursincola</name>
    <dbReference type="NCBI Taxonomy" id="56361"/>
    <lineage>
        <taxon>Bacteria</taxon>
        <taxon>Pseudomonadati</taxon>
        <taxon>Pseudomonadota</taxon>
        <taxon>Alphaproteobacteria</taxon>
        <taxon>Sphingomonadales</taxon>
        <taxon>Sphingomonadaceae</taxon>
        <taxon>Sphingomonas</taxon>
    </lineage>
</organism>
<protein>
    <submittedName>
        <fullName evidence="2">CopG family transcriptional regulator</fullName>
    </submittedName>
</protein>
<accession>A0A7V8U733</accession>
<gene>
    <name evidence="2" type="ORF">FG486_02630</name>
</gene>
<keyword evidence="3" id="KW-1185">Reference proteome</keyword>
<dbReference type="EMBL" id="VDES01000001">
    <property type="protein sequence ID" value="MBA1373221.1"/>
    <property type="molecule type" value="Genomic_DNA"/>
</dbReference>